<evidence type="ECO:0000256" key="1">
    <source>
        <dbReference type="SAM" id="Phobius"/>
    </source>
</evidence>
<keyword evidence="1" id="KW-1133">Transmembrane helix</keyword>
<proteinExistence type="predicted"/>
<protein>
    <recommendedName>
        <fullName evidence="4">Ammonium transporter</fullName>
    </recommendedName>
</protein>
<evidence type="ECO:0008006" key="4">
    <source>
        <dbReference type="Google" id="ProtNLM"/>
    </source>
</evidence>
<feature type="transmembrane region" description="Helical" evidence="1">
    <location>
        <begin position="83"/>
        <end position="105"/>
    </location>
</feature>
<keyword evidence="1" id="KW-0812">Transmembrane</keyword>
<gene>
    <name evidence="2" type="ORF">J2W94_002688</name>
</gene>
<dbReference type="EMBL" id="JAVDTT010000003">
    <property type="protein sequence ID" value="MDR6842394.1"/>
    <property type="molecule type" value="Genomic_DNA"/>
</dbReference>
<keyword evidence="3" id="KW-1185">Reference proteome</keyword>
<sequence>MNENPVAQAKKQIFFSLKLAAVMIGTGLLLSLARKQGLIDGELVERAMGVAIGLALAAYGNAMPKMLYGPPPRSIHHATLAQASVRVGGWTMTLAFLVWAALWAFAPRDLIVTGSLAVVGASATIILGYTVWKYVASRASRSD</sequence>
<keyword evidence="1" id="KW-0472">Membrane</keyword>
<evidence type="ECO:0000313" key="2">
    <source>
        <dbReference type="EMBL" id="MDR6842394.1"/>
    </source>
</evidence>
<comment type="caution">
    <text evidence="2">The sequence shown here is derived from an EMBL/GenBank/DDBJ whole genome shotgun (WGS) entry which is preliminary data.</text>
</comment>
<dbReference type="RefSeq" id="WP_310094337.1">
    <property type="nucleotide sequence ID" value="NZ_JAVDTT010000003.1"/>
</dbReference>
<evidence type="ECO:0000313" key="3">
    <source>
        <dbReference type="Proteomes" id="UP001254759"/>
    </source>
</evidence>
<organism evidence="2 3">
    <name type="scientific">Pseudoxanthomonas sacheonensis</name>
    <dbReference type="NCBI Taxonomy" id="443615"/>
    <lineage>
        <taxon>Bacteria</taxon>
        <taxon>Pseudomonadati</taxon>
        <taxon>Pseudomonadota</taxon>
        <taxon>Gammaproteobacteria</taxon>
        <taxon>Lysobacterales</taxon>
        <taxon>Lysobacteraceae</taxon>
        <taxon>Pseudoxanthomonas</taxon>
    </lineage>
</organism>
<reference evidence="2 3" key="1">
    <citation type="submission" date="2023-07" db="EMBL/GenBank/DDBJ databases">
        <title>Sorghum-associated microbial communities from plants grown in Nebraska, USA.</title>
        <authorList>
            <person name="Schachtman D."/>
        </authorList>
    </citation>
    <scope>NUCLEOTIDE SEQUENCE [LARGE SCALE GENOMIC DNA]</scope>
    <source>
        <strain evidence="2 3">BE107</strain>
    </source>
</reference>
<feature type="transmembrane region" description="Helical" evidence="1">
    <location>
        <begin position="111"/>
        <end position="132"/>
    </location>
</feature>
<dbReference type="Proteomes" id="UP001254759">
    <property type="component" value="Unassembled WGS sequence"/>
</dbReference>
<name>A0ABU1RUF5_9GAMM</name>
<accession>A0ABU1RUF5</accession>
<feature type="transmembrane region" description="Helical" evidence="1">
    <location>
        <begin position="12"/>
        <end position="31"/>
    </location>
</feature>
<feature type="transmembrane region" description="Helical" evidence="1">
    <location>
        <begin position="43"/>
        <end position="62"/>
    </location>
</feature>